<dbReference type="OMA" id="SERTIMG"/>
<sequence length="343" mass="39186">MGGCNESKVVPAPSSADEISSGMIKNKSFSFWKFFKNRRSMNRVAPALPEDQPITDVSERTIMGTNKVLPPIRPSSPADRDSSPSPTFSDVSLAPYMITEGTADGDELLELETAERPPTPYLFVVGTPLFAKKISNKEKLHARQESQEILRDLRNSGIVARPETRAGGLTYEYFVKEKFEFLKKPPARLQKLKKAKKLREARGDAKLREEVESRMKMAEERRKNVIDKVRIQQTQHLVLDIRRAHDNSAALEEEKIQFTAERLQQKEVMSRVVQGRATINRDLRNMQQKHHHTEVRLRAALKKMAHRDEEFHQTRKIIVVSPMRGVKPDQSEEEEMAGDCNSD</sequence>
<accession>A0A914A8Z1</accession>
<evidence type="ECO:0000256" key="2">
    <source>
        <dbReference type="SAM" id="MobiDB-lite"/>
    </source>
</evidence>
<evidence type="ECO:0000256" key="1">
    <source>
        <dbReference type="SAM" id="Coils"/>
    </source>
</evidence>
<evidence type="ECO:0000313" key="4">
    <source>
        <dbReference type="Proteomes" id="UP000887568"/>
    </source>
</evidence>
<dbReference type="GeneID" id="119730897"/>
<protein>
    <submittedName>
        <fullName evidence="3">Uncharacterized protein</fullName>
    </submittedName>
</protein>
<feature type="region of interest" description="Disordered" evidence="2">
    <location>
        <begin position="321"/>
        <end position="343"/>
    </location>
</feature>
<name>A0A914A8Z1_PATMI</name>
<dbReference type="OrthoDB" id="9940536at2759"/>
<feature type="region of interest" description="Disordered" evidence="2">
    <location>
        <begin position="65"/>
        <end position="91"/>
    </location>
</feature>
<reference evidence="3" key="1">
    <citation type="submission" date="2022-11" db="UniProtKB">
        <authorList>
            <consortium name="EnsemblMetazoa"/>
        </authorList>
    </citation>
    <scope>IDENTIFICATION</scope>
</reference>
<dbReference type="EnsemblMetazoa" id="XM_038203961.1">
    <property type="protein sequence ID" value="XP_038059889.1"/>
    <property type="gene ID" value="LOC119730897"/>
</dbReference>
<feature type="coiled-coil region" evidence="1">
    <location>
        <begin position="208"/>
        <end position="261"/>
    </location>
</feature>
<proteinExistence type="predicted"/>
<dbReference type="Proteomes" id="UP000887568">
    <property type="component" value="Unplaced"/>
</dbReference>
<feature type="compositionally biased region" description="Acidic residues" evidence="2">
    <location>
        <begin position="331"/>
        <end position="343"/>
    </location>
</feature>
<dbReference type="RefSeq" id="XP_038059889.1">
    <property type="nucleotide sequence ID" value="XM_038203961.1"/>
</dbReference>
<feature type="region of interest" description="Disordered" evidence="2">
    <location>
        <begin position="1"/>
        <end position="20"/>
    </location>
</feature>
<organism evidence="3 4">
    <name type="scientific">Patiria miniata</name>
    <name type="common">Bat star</name>
    <name type="synonym">Asterina miniata</name>
    <dbReference type="NCBI Taxonomy" id="46514"/>
    <lineage>
        <taxon>Eukaryota</taxon>
        <taxon>Metazoa</taxon>
        <taxon>Echinodermata</taxon>
        <taxon>Eleutherozoa</taxon>
        <taxon>Asterozoa</taxon>
        <taxon>Asteroidea</taxon>
        <taxon>Valvatacea</taxon>
        <taxon>Valvatida</taxon>
        <taxon>Asterinidae</taxon>
        <taxon>Patiria</taxon>
    </lineage>
</organism>
<keyword evidence="1" id="KW-0175">Coiled coil</keyword>
<dbReference type="AlphaFoldDB" id="A0A914A8Z1"/>
<evidence type="ECO:0000313" key="3">
    <source>
        <dbReference type="EnsemblMetazoa" id="XP_038059889.1"/>
    </source>
</evidence>
<keyword evidence="4" id="KW-1185">Reference proteome</keyword>